<evidence type="ECO:0000256" key="2">
    <source>
        <dbReference type="SAM" id="Phobius"/>
    </source>
</evidence>
<dbReference type="AlphaFoldDB" id="A0A7V8V9S5"/>
<feature type="compositionally biased region" description="Polar residues" evidence="1">
    <location>
        <begin position="138"/>
        <end position="148"/>
    </location>
</feature>
<keyword evidence="2" id="KW-1133">Transmembrane helix</keyword>
<feature type="compositionally biased region" description="Polar residues" evidence="1">
    <location>
        <begin position="161"/>
        <end position="171"/>
    </location>
</feature>
<keyword evidence="2" id="KW-0812">Transmembrane</keyword>
<dbReference type="InterPro" id="IPR027558">
    <property type="entry name" value="Pre_pil_HX9DG_C"/>
</dbReference>
<dbReference type="PANTHER" id="PTHR30093">
    <property type="entry name" value="GENERAL SECRETION PATHWAY PROTEIN G"/>
    <property type="match status" value="1"/>
</dbReference>
<protein>
    <recommendedName>
        <fullName evidence="3">DUF1559 domain-containing protein</fullName>
    </recommendedName>
</protein>
<dbReference type="SUPFAM" id="SSF54523">
    <property type="entry name" value="Pili subunits"/>
    <property type="match status" value="1"/>
</dbReference>
<evidence type="ECO:0000313" key="5">
    <source>
        <dbReference type="Proteomes" id="UP000551616"/>
    </source>
</evidence>
<evidence type="ECO:0000259" key="3">
    <source>
        <dbReference type="Pfam" id="PF07596"/>
    </source>
</evidence>
<accession>A0A7V8V9S5</accession>
<dbReference type="NCBIfam" id="TIGR04294">
    <property type="entry name" value="pre_pil_HX9DG"/>
    <property type="match status" value="1"/>
</dbReference>
<dbReference type="EMBL" id="JABRWO010000015">
    <property type="protein sequence ID" value="MBA2117510.1"/>
    <property type="molecule type" value="Genomic_DNA"/>
</dbReference>
<feature type="region of interest" description="Disordered" evidence="1">
    <location>
        <begin position="138"/>
        <end position="171"/>
    </location>
</feature>
<name>A0A7V8V9S5_9BACT</name>
<dbReference type="NCBIfam" id="TIGR02532">
    <property type="entry name" value="IV_pilin_GFxxxE"/>
    <property type="match status" value="1"/>
</dbReference>
<organism evidence="4 5">
    <name type="scientific">Bremerella alba</name>
    <dbReference type="NCBI Taxonomy" id="980252"/>
    <lineage>
        <taxon>Bacteria</taxon>
        <taxon>Pseudomonadati</taxon>
        <taxon>Planctomycetota</taxon>
        <taxon>Planctomycetia</taxon>
        <taxon>Pirellulales</taxon>
        <taxon>Pirellulaceae</taxon>
        <taxon>Bremerella</taxon>
    </lineage>
</organism>
<reference evidence="4 5" key="1">
    <citation type="submission" date="2020-05" db="EMBL/GenBank/DDBJ databases">
        <title>Bremerella alba sp. nov., a novel planctomycete isolated from the surface of the macroalga Fucus spiralis.</title>
        <authorList>
            <person name="Godinho O."/>
            <person name="Botelho R."/>
            <person name="Albuquerque L."/>
            <person name="Wiegand S."/>
            <person name="Da Costa M.S."/>
            <person name="Lobo-Da-Cunha A."/>
            <person name="Jogler C."/>
            <person name="Lage O.M."/>
        </authorList>
    </citation>
    <scope>NUCLEOTIDE SEQUENCE [LARGE SCALE GENOMIC DNA]</scope>
    <source>
        <strain evidence="4 5">FF15</strain>
    </source>
</reference>
<dbReference type="PROSITE" id="PS00409">
    <property type="entry name" value="PROKAR_NTER_METHYL"/>
    <property type="match status" value="1"/>
</dbReference>
<dbReference type="Pfam" id="PF07963">
    <property type="entry name" value="N_methyl"/>
    <property type="match status" value="1"/>
</dbReference>
<dbReference type="InterPro" id="IPR045584">
    <property type="entry name" value="Pilin-like"/>
</dbReference>
<keyword evidence="2" id="KW-0472">Membrane</keyword>
<evidence type="ECO:0000313" key="4">
    <source>
        <dbReference type="EMBL" id="MBA2117510.1"/>
    </source>
</evidence>
<dbReference type="InterPro" id="IPR011453">
    <property type="entry name" value="DUF1559"/>
</dbReference>
<feature type="transmembrane region" description="Helical" evidence="2">
    <location>
        <begin position="12"/>
        <end position="34"/>
    </location>
</feature>
<keyword evidence="5" id="KW-1185">Reference proteome</keyword>
<gene>
    <name evidence="4" type="ORF">HOV93_47090</name>
</gene>
<comment type="caution">
    <text evidence="4">The sequence shown here is derived from an EMBL/GenBank/DDBJ whole genome shotgun (WGS) entry which is preliminary data.</text>
</comment>
<dbReference type="PANTHER" id="PTHR30093:SF2">
    <property type="entry name" value="TYPE II SECRETION SYSTEM PROTEIN H"/>
    <property type="match status" value="1"/>
</dbReference>
<proteinExistence type="predicted"/>
<dbReference type="InterPro" id="IPR012902">
    <property type="entry name" value="N_methyl_site"/>
</dbReference>
<sequence length="339" mass="36214">MSFRKDHRRGFTLVELLVVIAIIGVLIALLLPAVQQAREAARRMQCSNNLKQFGIALHNYHDTYGNFPPGYLLQDLSGSTLDYNGAGSSWGWGAQILPFIEQNALADSLSVGSQSLTDALDTPALVTLMQQPVQAFQCPSDTAPNPNTGHKLKKSSGDESVATSNYIGNNTSHKWHSGGRLTGYSNGEAGGWTAPGVNQAPTGIFWRNSRMGMRDITDGTSNTIAIGERSWRLNNPAGGEFVCDAGVAIGTAHNNEQLTIRHVLGGGAVRINFANNECKYGFSSRHPGGAMFGLCDGSVRFLPETIDHTPTASGSGGAFNNSTFEKLLARNDGQPIGSY</sequence>
<feature type="domain" description="DUF1559" evidence="3">
    <location>
        <begin position="35"/>
        <end position="308"/>
    </location>
</feature>
<dbReference type="Gene3D" id="3.30.700.10">
    <property type="entry name" value="Glycoprotein, Type 4 Pilin"/>
    <property type="match status" value="1"/>
</dbReference>
<dbReference type="Proteomes" id="UP000551616">
    <property type="component" value="Unassembled WGS sequence"/>
</dbReference>
<dbReference type="Pfam" id="PF07596">
    <property type="entry name" value="SBP_bac_10"/>
    <property type="match status" value="1"/>
</dbReference>
<evidence type="ECO:0000256" key="1">
    <source>
        <dbReference type="SAM" id="MobiDB-lite"/>
    </source>
</evidence>